<sequence length="471" mass="51025">MLNDKINVINVGTDVFANAVKEQGIPAEQLNWKPGKKAVLSERAKEILEKAMYSDFKEKIDEANAKVKNIMDNTDPYWIGVKPAKECVPGVEDGMIIHSGPDIAWDRMCATQQQGGINGVMYEGYAKDEDEARRMLENGTIKFVSANDYHLVGPGSGITTPSMAVNIVEDKNTGFKGFCPPFEGPNRGGLAGWGILNDSIKKHLDTVRDIIAPAMTKVLEANGGIAMRKIFTRGVEMGDELHSRQDATGIIATNEFMKMLVDADITEDEKRKCIDLLYGTVRFFHPLGMASAMSLLESIRNVEYSTVVTAMVGNGVDYAIKVSGLNTNWYSAPSPKLTGEYVSSDVNDDDVLPWIGDSCILEATGLGGFAAAAAPAVMRSLDKTLSDGIEQTLEMSEITVGENANYLIPALNYRGTPTGIDIRKVLDTGIEPVIHGGMISKTGKRLGAGIARVPLKCFEKALLAFGDKYGL</sequence>
<keyword evidence="2" id="KW-1185">Reference proteome</keyword>
<dbReference type="Pfam" id="PF06545">
    <property type="entry name" value="AllG"/>
    <property type="match status" value="1"/>
</dbReference>
<comment type="caution">
    <text evidence="1">The sequence shown here is derived from an EMBL/GenBank/DDBJ whole genome shotgun (WGS) entry which is preliminary data.</text>
</comment>
<name>A0A926F9N6_9FIRM</name>
<dbReference type="Gene3D" id="3.90.1700.10">
    <property type="entry name" value="v583 domain like"/>
    <property type="match status" value="1"/>
</dbReference>
<dbReference type="Gene3D" id="3.90.1710.10">
    <property type="entry name" value="Enterococcus faecalis V583 domain"/>
    <property type="match status" value="1"/>
</dbReference>
<organism evidence="1 2">
    <name type="scientific">Qingrenia yutianensis</name>
    <dbReference type="NCBI Taxonomy" id="2763676"/>
    <lineage>
        <taxon>Bacteria</taxon>
        <taxon>Bacillati</taxon>
        <taxon>Bacillota</taxon>
        <taxon>Clostridia</taxon>
        <taxon>Eubacteriales</taxon>
        <taxon>Oscillospiraceae</taxon>
        <taxon>Qingrenia</taxon>
    </lineage>
</organism>
<protein>
    <submittedName>
        <fullName evidence="1">DUF1116 domain-containing protein</fullName>
    </submittedName>
</protein>
<evidence type="ECO:0000313" key="2">
    <source>
        <dbReference type="Proteomes" id="UP000647416"/>
    </source>
</evidence>
<dbReference type="AlphaFoldDB" id="A0A926F9N6"/>
<dbReference type="EMBL" id="JACRTE010000003">
    <property type="protein sequence ID" value="MBC8595911.1"/>
    <property type="molecule type" value="Genomic_DNA"/>
</dbReference>
<dbReference type="RefSeq" id="WP_178347943.1">
    <property type="nucleotide sequence ID" value="NZ_JACRTE010000003.1"/>
</dbReference>
<proteinExistence type="predicted"/>
<reference evidence="1" key="1">
    <citation type="submission" date="2020-08" db="EMBL/GenBank/DDBJ databases">
        <title>Genome public.</title>
        <authorList>
            <person name="Liu C."/>
            <person name="Sun Q."/>
        </authorList>
    </citation>
    <scope>NUCLEOTIDE SEQUENCE</scope>
    <source>
        <strain evidence="1">NSJ-50</strain>
    </source>
</reference>
<dbReference type="InterPro" id="IPR024033">
    <property type="entry name" value="OXTCase_su_AllG_h-dom"/>
</dbReference>
<evidence type="ECO:0000313" key="1">
    <source>
        <dbReference type="EMBL" id="MBC8595911.1"/>
    </source>
</evidence>
<dbReference type="Gene3D" id="1.10.10.660">
    <property type="entry name" value="conserved protein of unknown function from Enterococcus faecalis V583"/>
    <property type="match status" value="1"/>
</dbReference>
<accession>A0A926F9N6</accession>
<gene>
    <name evidence="1" type="ORF">H8706_03385</name>
</gene>
<dbReference type="InterPro" id="IPR009499">
    <property type="entry name" value="AllG-like"/>
</dbReference>
<dbReference type="Proteomes" id="UP000647416">
    <property type="component" value="Unassembled WGS sequence"/>
</dbReference>